<dbReference type="InterPro" id="IPR032710">
    <property type="entry name" value="NTF2-like_dom_sf"/>
</dbReference>
<comment type="similarity">
    <text evidence="1 2">Belongs to the UPF0225 family.</text>
</comment>
<dbReference type="Pfam" id="PF02810">
    <property type="entry name" value="SEC-C"/>
    <property type="match status" value="1"/>
</dbReference>
<name>A0A3M4QEF8_9PSED</name>
<evidence type="ECO:0000313" key="4">
    <source>
        <dbReference type="EMBL" id="RMQ88540.1"/>
    </source>
</evidence>
<dbReference type="PANTHER" id="PTHR33747:SF1">
    <property type="entry name" value="ADENYLATE CYCLASE-ASSOCIATED CAP C-TERMINAL DOMAIN-CONTAINING PROTEIN"/>
    <property type="match status" value="1"/>
</dbReference>
<sequence length="187" mass="20155">MICLTTNRCPTGSTPVSGPTRKILESIGGNPMSTSICPCGSGNLLDACCGHYHAGHPAPCATALMRSRYSAYVLGLVDYLVATTLPAQQAGLDRNAISAWSAQSTWLGLEVESSEVFGGQPEHAFVTFTARWHDSTGEHSHREQSSFVQNDGRWYFIDPTVEVKAGRNDVCLCGSGQKFKKCCSSYL</sequence>
<evidence type="ECO:0000256" key="2">
    <source>
        <dbReference type="HAMAP-Rule" id="MF_00612"/>
    </source>
</evidence>
<dbReference type="SUPFAM" id="SSF54427">
    <property type="entry name" value="NTF2-like"/>
    <property type="match status" value="1"/>
</dbReference>
<dbReference type="PANTHER" id="PTHR33747">
    <property type="entry name" value="UPF0225 PROTEIN SCO1677"/>
    <property type="match status" value="1"/>
</dbReference>
<dbReference type="SUPFAM" id="SSF103642">
    <property type="entry name" value="Sec-C motif"/>
    <property type="match status" value="1"/>
</dbReference>
<dbReference type="InterPro" id="IPR023006">
    <property type="entry name" value="YchJ-like"/>
</dbReference>
<evidence type="ECO:0000313" key="5">
    <source>
        <dbReference type="Proteomes" id="UP000277179"/>
    </source>
</evidence>
<dbReference type="NCBIfam" id="NF002449">
    <property type="entry name" value="PRK01617.1"/>
    <property type="match status" value="1"/>
</dbReference>
<proteinExistence type="inferred from homology"/>
<gene>
    <name evidence="4" type="ORF">ALP97_03001</name>
</gene>
<dbReference type="Proteomes" id="UP000277179">
    <property type="component" value="Unassembled WGS sequence"/>
</dbReference>
<feature type="domain" description="YchJ-like middle NTF2-like" evidence="3">
    <location>
        <begin position="61"/>
        <end position="158"/>
    </location>
</feature>
<protein>
    <recommendedName>
        <fullName evidence="2">UPF0225 protein ALP97_03001</fullName>
    </recommendedName>
</protein>
<dbReference type="InterPro" id="IPR048469">
    <property type="entry name" value="YchJ-like_M"/>
</dbReference>
<evidence type="ECO:0000259" key="3">
    <source>
        <dbReference type="Pfam" id="PF17775"/>
    </source>
</evidence>
<evidence type="ECO:0000256" key="1">
    <source>
        <dbReference type="ARBA" id="ARBA00010839"/>
    </source>
</evidence>
<dbReference type="Gene3D" id="3.10.450.50">
    <property type="match status" value="1"/>
</dbReference>
<accession>A0A3M4QEF8</accession>
<dbReference type="AlphaFoldDB" id="A0A3M4QEF8"/>
<dbReference type="NCBIfam" id="NF002486">
    <property type="entry name" value="PRK01752.1"/>
    <property type="match status" value="1"/>
</dbReference>
<comment type="caution">
    <text evidence="4">The sequence shown here is derived from an EMBL/GenBank/DDBJ whole genome shotgun (WGS) entry which is preliminary data.</text>
</comment>
<dbReference type="InterPro" id="IPR004027">
    <property type="entry name" value="SEC_C_motif"/>
</dbReference>
<reference evidence="4 5" key="1">
    <citation type="submission" date="2018-08" db="EMBL/GenBank/DDBJ databases">
        <title>Recombination of ecologically and evolutionarily significant loci maintains genetic cohesion in the Pseudomonas syringae species complex.</title>
        <authorList>
            <person name="Dillon M."/>
            <person name="Thakur S."/>
            <person name="Almeida R.N.D."/>
            <person name="Weir B.S."/>
            <person name="Guttman D.S."/>
        </authorList>
    </citation>
    <scope>NUCLEOTIDE SEQUENCE [LARGE SCALE GENOMIC DNA]</scope>
    <source>
        <strain evidence="4 5">ICMP 11288</strain>
    </source>
</reference>
<dbReference type="NCBIfam" id="NF001213">
    <property type="entry name" value="PRK00183.1"/>
    <property type="match status" value="1"/>
</dbReference>
<dbReference type="HAMAP" id="MF_00612">
    <property type="entry name" value="UPF0225"/>
    <property type="match status" value="1"/>
</dbReference>
<dbReference type="Pfam" id="PF17775">
    <property type="entry name" value="YchJ_M-like"/>
    <property type="match status" value="1"/>
</dbReference>
<dbReference type="EMBL" id="RBRL01000199">
    <property type="protein sequence ID" value="RMQ88540.1"/>
    <property type="molecule type" value="Genomic_DNA"/>
</dbReference>
<organism evidence="4 5">
    <name type="scientific">Pseudomonas salomonii</name>
    <dbReference type="NCBI Taxonomy" id="191391"/>
    <lineage>
        <taxon>Bacteria</taxon>
        <taxon>Pseudomonadati</taxon>
        <taxon>Pseudomonadota</taxon>
        <taxon>Gammaproteobacteria</taxon>
        <taxon>Pseudomonadales</taxon>
        <taxon>Pseudomonadaceae</taxon>
        <taxon>Pseudomonas</taxon>
    </lineage>
</organism>